<protein>
    <submittedName>
        <fullName evidence="5">Uncharacterized protein</fullName>
    </submittedName>
</protein>
<evidence type="ECO:0000259" key="3">
    <source>
        <dbReference type="Pfam" id="PF26011"/>
    </source>
</evidence>
<organism evidence="5 6">
    <name type="scientific">Cellulosilyticum lentocellum (strain ATCC 49066 / DSM 5427 / NCIMB 11756 / RHM5)</name>
    <name type="common">Clostridium lentocellum</name>
    <dbReference type="NCBI Taxonomy" id="642492"/>
    <lineage>
        <taxon>Bacteria</taxon>
        <taxon>Bacillati</taxon>
        <taxon>Bacillota</taxon>
        <taxon>Clostridia</taxon>
        <taxon>Lachnospirales</taxon>
        <taxon>Cellulosilyticaceae</taxon>
        <taxon>Cellulosilyticum</taxon>
    </lineage>
</organism>
<evidence type="ECO:0000259" key="4">
    <source>
        <dbReference type="Pfam" id="PF26018"/>
    </source>
</evidence>
<dbReference type="InterPro" id="IPR058709">
    <property type="entry name" value="BSH_RND-rel"/>
</dbReference>
<name>F2JS58_CELLD</name>
<feature type="transmembrane region" description="Helical" evidence="2">
    <location>
        <begin position="168"/>
        <end position="187"/>
    </location>
</feature>
<dbReference type="EMBL" id="CP002582">
    <property type="protein sequence ID" value="ADZ83995.1"/>
    <property type="molecule type" value="Genomic_DNA"/>
</dbReference>
<dbReference type="eggNOG" id="COG0845">
    <property type="taxonomic scope" value="Bacteria"/>
</dbReference>
<feature type="compositionally biased region" description="Polar residues" evidence="1">
    <location>
        <begin position="40"/>
        <end position="56"/>
    </location>
</feature>
<accession>F2JS58</accession>
<reference evidence="5 6" key="1">
    <citation type="journal article" date="2011" name="J. Bacteriol.">
        <title>Complete genome sequence of the cellulose-degrading bacterium Cellulosilyticum lentocellum.</title>
        <authorList>
            <consortium name="US DOE Joint Genome Institute"/>
            <person name="Miller D.A."/>
            <person name="Suen G."/>
            <person name="Bruce D."/>
            <person name="Copeland A."/>
            <person name="Cheng J.F."/>
            <person name="Detter C."/>
            <person name="Goodwin L.A."/>
            <person name="Han C.S."/>
            <person name="Hauser L.J."/>
            <person name="Land M.L."/>
            <person name="Lapidus A."/>
            <person name="Lucas S."/>
            <person name="Meincke L."/>
            <person name="Pitluck S."/>
            <person name="Tapia R."/>
            <person name="Teshima H."/>
            <person name="Woyke T."/>
            <person name="Fox B.G."/>
            <person name="Angert E.R."/>
            <person name="Currie C.R."/>
        </authorList>
    </citation>
    <scope>NUCLEOTIDE SEQUENCE [LARGE SCALE GENOMIC DNA]</scope>
    <source>
        <strain evidence="6">ATCC 49066 / DSM 5427 / NCIMB 11756 / RHM5</strain>
    </source>
</reference>
<evidence type="ECO:0000313" key="6">
    <source>
        <dbReference type="Proteomes" id="UP000008467"/>
    </source>
</evidence>
<feature type="compositionally biased region" description="Polar residues" evidence="1">
    <location>
        <begin position="69"/>
        <end position="81"/>
    </location>
</feature>
<evidence type="ECO:0000256" key="1">
    <source>
        <dbReference type="SAM" id="MobiDB-lite"/>
    </source>
</evidence>
<evidence type="ECO:0000256" key="2">
    <source>
        <dbReference type="SAM" id="Phobius"/>
    </source>
</evidence>
<gene>
    <name evidence="5" type="ordered locus">Clole_2287</name>
</gene>
<dbReference type="InterPro" id="IPR058729">
    <property type="entry name" value="Beta-barrel_RND-rel"/>
</dbReference>
<feature type="domain" description="RND related barrel-sandwich hybrid" evidence="4">
    <location>
        <begin position="222"/>
        <end position="421"/>
    </location>
</feature>
<dbReference type="RefSeq" id="WP_013657289.1">
    <property type="nucleotide sequence ID" value="NC_015275.1"/>
</dbReference>
<dbReference type="Pfam" id="PF26011">
    <property type="entry name" value="Beta-barrel_RND_rel"/>
    <property type="match status" value="1"/>
</dbReference>
<dbReference type="STRING" id="642492.Clole_2287"/>
<keyword evidence="2" id="KW-1133">Transmembrane helix</keyword>
<proteinExistence type="predicted"/>
<feature type="region of interest" description="Disordered" evidence="1">
    <location>
        <begin position="1"/>
        <end position="114"/>
    </location>
</feature>
<feature type="compositionally biased region" description="Polar residues" evidence="1">
    <location>
        <begin position="99"/>
        <end position="114"/>
    </location>
</feature>
<dbReference type="KEGG" id="cle:Clole_2287"/>
<dbReference type="HOGENOM" id="CLU_419029_0_0_9"/>
<dbReference type="Pfam" id="PF26018">
    <property type="entry name" value="BSH_RND_rel"/>
    <property type="match status" value="1"/>
</dbReference>
<keyword evidence="2" id="KW-0812">Transmembrane</keyword>
<keyword evidence="2" id="KW-0472">Membrane</keyword>
<sequence>MKNSGKKNQIKQTNKKQPTSKGHTTYGEGSYFNPYATHMPVQSRTRSTYKTNTTMQKVDDNRKKDVRSKTSSKSTSANRNKTTPKRQESSYVRGGDRGYQQSYTNPYSATSYTNQNTTPYIKEQYVTPNRQVTQENNSPHMRREQIKKNNKLTRAQIYRNKKRKQRQLILRIALVMIFTTFGVWGAIEIKEALTKPKISYQVVKTGTIDNSRSLSGIILRNEQVVYSQDEGNVQYVVSEGEKVKKDGLVYVLVDEEQLAQSTKTENEVDEQIYQKAEERKDISFYQDQIYDLNEEVKADIEAFYDNRYENTTHFIYTLRNQLDQNVNKRTSIYTQEQQDQEQSIAVLKTELQANINQYRLGKTAPQAGIISYKLDGQETSNLSEVIETLNYDKYNSIIKNSNVSYLNKSEVTKEEPVYKIILDNKWYIISYVDLSQDEAFKEGQNYNLDFTGTNSKQVTFKLVSKKAEDDKRIQLVFETSDQISNFLDLRYVDFSIGNKNVTGLKIPLQAIVEQNMLKIPATYCIENEGQLGVYRKVGEVTEFVPIKIQYQKEDNNYIRQDITNSNNVQVNNVLVDPQSGSSYEVTEIETKQGVYVINGKIAQFKTVEIDLVSGEYAIVKYDGNTQLKEMDKMISNPKSIKIDQLLEDMNVQNE</sequence>
<dbReference type="Proteomes" id="UP000008467">
    <property type="component" value="Chromosome"/>
</dbReference>
<evidence type="ECO:0000313" key="5">
    <source>
        <dbReference type="EMBL" id="ADZ83995.1"/>
    </source>
</evidence>
<dbReference type="AlphaFoldDB" id="F2JS58"/>
<keyword evidence="6" id="KW-1185">Reference proteome</keyword>
<feature type="domain" description="RND related beta-barrel" evidence="3">
    <location>
        <begin position="426"/>
        <end position="496"/>
    </location>
</feature>